<proteinExistence type="predicted"/>
<dbReference type="CDD" id="cd07341">
    <property type="entry name" value="M56_BlaR1_MecR1_like"/>
    <property type="match status" value="1"/>
</dbReference>
<keyword evidence="1" id="KW-0472">Membrane</keyword>
<dbReference type="OrthoDB" id="1522859at2"/>
<dbReference type="Proteomes" id="UP000257030">
    <property type="component" value="Unassembled WGS sequence"/>
</dbReference>
<keyword evidence="1" id="KW-0812">Transmembrane</keyword>
<feature type="domain" description="Peptidase M56" evidence="2">
    <location>
        <begin position="58"/>
        <end position="250"/>
    </location>
</feature>
<dbReference type="EMBL" id="QNUH01000015">
    <property type="protein sequence ID" value="REC75365.1"/>
    <property type="molecule type" value="Genomic_DNA"/>
</dbReference>
<gene>
    <name evidence="3" type="ORF">DRF60_15655</name>
</gene>
<dbReference type="Gene3D" id="3.30.1150.10">
    <property type="match status" value="1"/>
</dbReference>
<dbReference type="RefSeq" id="WP_116012946.1">
    <property type="nucleotide sequence ID" value="NZ_QNUH01000015.1"/>
</dbReference>
<evidence type="ECO:0000256" key="1">
    <source>
        <dbReference type="SAM" id="Phobius"/>
    </source>
</evidence>
<name>A0A3D9DBJ6_9FLAO</name>
<feature type="transmembrane region" description="Helical" evidence="1">
    <location>
        <begin position="88"/>
        <end position="111"/>
    </location>
</feature>
<accession>A0A3D9DBJ6</accession>
<reference evidence="3 4" key="1">
    <citation type="journal article" date="2010" name="Syst. Appl. Microbiol.">
        <title>Four new species of Chryseobacterium from the rhizosphere of coastal sand dune plants, Chryseobacterium elymi sp. nov., Chryseobacterium hagamense sp. nov., Chryseobacterium lathyri sp. nov. and Chryseobacterium rhizosphaerae sp. nov.</title>
        <authorList>
            <person name="Cho S.H."/>
            <person name="Lee K.S."/>
            <person name="Shin D.S."/>
            <person name="Han J.H."/>
            <person name="Park K.S."/>
            <person name="Lee C.H."/>
            <person name="Park K.H."/>
            <person name="Kim S.B."/>
        </authorList>
    </citation>
    <scope>NUCLEOTIDE SEQUENCE [LARGE SCALE GENOMIC DNA]</scope>
    <source>
        <strain evidence="3 4">KCTC 22547</strain>
    </source>
</reference>
<dbReference type="AlphaFoldDB" id="A0A3D9DBJ6"/>
<feature type="transmembrane region" description="Helical" evidence="1">
    <location>
        <begin position="6"/>
        <end position="22"/>
    </location>
</feature>
<protein>
    <recommendedName>
        <fullName evidence="2">Peptidase M56 domain-containing protein</fullName>
    </recommendedName>
</protein>
<dbReference type="InterPro" id="IPR008756">
    <property type="entry name" value="Peptidase_M56"/>
</dbReference>
<dbReference type="Pfam" id="PF05569">
    <property type="entry name" value="Peptidase_M56"/>
    <property type="match status" value="1"/>
</dbReference>
<keyword evidence="4" id="KW-1185">Reference proteome</keyword>
<feature type="transmembrane region" description="Helical" evidence="1">
    <location>
        <begin position="34"/>
        <end position="53"/>
    </location>
</feature>
<evidence type="ECO:0000259" key="2">
    <source>
        <dbReference type="Pfam" id="PF05569"/>
    </source>
</evidence>
<keyword evidence="1" id="KW-1133">Transmembrane helix</keyword>
<evidence type="ECO:0000313" key="3">
    <source>
        <dbReference type="EMBL" id="REC75365.1"/>
    </source>
</evidence>
<comment type="caution">
    <text evidence="3">The sequence shown here is derived from an EMBL/GenBank/DDBJ whole genome shotgun (WGS) entry which is preliminary data.</text>
</comment>
<evidence type="ECO:0000313" key="4">
    <source>
        <dbReference type="Proteomes" id="UP000257030"/>
    </source>
</evidence>
<organism evidence="3 4">
    <name type="scientific">Chryseobacterium elymi</name>
    <dbReference type="NCBI Taxonomy" id="395936"/>
    <lineage>
        <taxon>Bacteria</taxon>
        <taxon>Pseudomonadati</taxon>
        <taxon>Bacteroidota</taxon>
        <taxon>Flavobacteriia</taxon>
        <taxon>Flavobacteriales</taxon>
        <taxon>Weeksellaceae</taxon>
        <taxon>Chryseobacterium group</taxon>
        <taxon>Chryseobacterium</taxon>
    </lineage>
</organism>
<sequence>MFIIVLKMLLCSSAFISVYYLFLEKEKMYLFNRFYLIFSLIFSHVIPFISFTVQSPKTENKSRIIFEDTAQLIIPIQSAQESFDWMNIAWLIYGAVALFLLIKSILSIIAIKKIQAEKRIYQNYKVMVTRENLPPFSFWNTIYLGENYLRNNVIDPRIFLHEKTHIDQKHSIELIFIEILKIFIWFNPVLLIYKKVIITNHEFLADEAVLNSRYNIKEYQNLILDEIISIQNLPLTHSFNFSNTKKRFIMMTKTKPRFIVLKKAASITALIAATALFAERTYAVKPENSSLKNHNTSDFSNVFTNGVSQNARTAKKQQHYQVSLMPYSDFEKRTEKKPHTAMEFKTESIKAVTDTISPKKTAQINSNEGNNTNVNQQQDRDFVQAEFPEGAKLLRSKIGSMLDTSIFDGKEKLVKSTAHIHVDETGKISQITASGDNEAFNKEIIKTVTAVNNGMVWKPATRNGKATASVFTLPMTMSFQ</sequence>